<dbReference type="EMBL" id="KN837250">
    <property type="protein sequence ID" value="KIJ30983.1"/>
    <property type="molecule type" value="Genomic_DNA"/>
</dbReference>
<evidence type="ECO:0000256" key="1">
    <source>
        <dbReference type="SAM" id="Phobius"/>
    </source>
</evidence>
<dbReference type="HOGENOM" id="CLU_1928934_0_0_1"/>
<dbReference type="Proteomes" id="UP000054279">
    <property type="component" value="Unassembled WGS sequence"/>
</dbReference>
<gene>
    <name evidence="2" type="ORF">M422DRAFT_267398</name>
</gene>
<protein>
    <submittedName>
        <fullName evidence="2">Unplaced genomic scaffold SPHSTscaffold_175, whole genome shotgun sequence</fullName>
    </submittedName>
</protein>
<keyword evidence="3" id="KW-1185">Reference proteome</keyword>
<reference evidence="2 3" key="1">
    <citation type="submission" date="2014-06" db="EMBL/GenBank/DDBJ databases">
        <title>Evolutionary Origins and Diversification of the Mycorrhizal Mutualists.</title>
        <authorList>
            <consortium name="DOE Joint Genome Institute"/>
            <consortium name="Mycorrhizal Genomics Consortium"/>
            <person name="Kohler A."/>
            <person name="Kuo A."/>
            <person name="Nagy L.G."/>
            <person name="Floudas D."/>
            <person name="Copeland A."/>
            <person name="Barry K.W."/>
            <person name="Cichocki N."/>
            <person name="Veneault-Fourrey C."/>
            <person name="LaButti K."/>
            <person name="Lindquist E.A."/>
            <person name="Lipzen A."/>
            <person name="Lundell T."/>
            <person name="Morin E."/>
            <person name="Murat C."/>
            <person name="Riley R."/>
            <person name="Ohm R."/>
            <person name="Sun H."/>
            <person name="Tunlid A."/>
            <person name="Henrissat B."/>
            <person name="Grigoriev I.V."/>
            <person name="Hibbett D.S."/>
            <person name="Martin F."/>
        </authorList>
    </citation>
    <scope>NUCLEOTIDE SEQUENCE [LARGE SCALE GENOMIC DNA]</scope>
    <source>
        <strain evidence="2 3">SS14</strain>
    </source>
</reference>
<keyword evidence="1" id="KW-0812">Transmembrane</keyword>
<accession>A0A0C9TM35</accession>
<proteinExistence type="predicted"/>
<keyword evidence="1" id="KW-1133">Transmembrane helix</keyword>
<evidence type="ECO:0000313" key="2">
    <source>
        <dbReference type="EMBL" id="KIJ30983.1"/>
    </source>
</evidence>
<dbReference type="OrthoDB" id="3246731at2759"/>
<name>A0A0C9TM35_SPHS4</name>
<evidence type="ECO:0000313" key="3">
    <source>
        <dbReference type="Proteomes" id="UP000054279"/>
    </source>
</evidence>
<sequence length="131" mass="14553">MKSHNLRGHVPEHVQAAMMRLASAEPLADLPGILDLIHCEGRKKGNDWLKDKLVADRYALTGICCQMSLIPVESWKAGPNTTNGNEQAHRDANRDGIRLSLFLLISLLTAFFEVLATQWVDLLRPPVLSLS</sequence>
<keyword evidence="1" id="KW-0472">Membrane</keyword>
<dbReference type="AlphaFoldDB" id="A0A0C9TM35"/>
<feature type="transmembrane region" description="Helical" evidence="1">
    <location>
        <begin position="99"/>
        <end position="120"/>
    </location>
</feature>
<organism evidence="2 3">
    <name type="scientific">Sphaerobolus stellatus (strain SS14)</name>
    <dbReference type="NCBI Taxonomy" id="990650"/>
    <lineage>
        <taxon>Eukaryota</taxon>
        <taxon>Fungi</taxon>
        <taxon>Dikarya</taxon>
        <taxon>Basidiomycota</taxon>
        <taxon>Agaricomycotina</taxon>
        <taxon>Agaricomycetes</taxon>
        <taxon>Phallomycetidae</taxon>
        <taxon>Geastrales</taxon>
        <taxon>Sphaerobolaceae</taxon>
        <taxon>Sphaerobolus</taxon>
    </lineage>
</organism>